<keyword evidence="3" id="KW-1185">Reference proteome</keyword>
<name>A0ABT8QR44_9FIRM</name>
<protein>
    <submittedName>
        <fullName evidence="2">Uncharacterized protein</fullName>
    </submittedName>
</protein>
<evidence type="ECO:0000313" key="2">
    <source>
        <dbReference type="EMBL" id="MDO0823049.1"/>
    </source>
</evidence>
<dbReference type="Proteomes" id="UP001176021">
    <property type="component" value="Unassembled WGS sequence"/>
</dbReference>
<organism evidence="2 3">
    <name type="scientific">Desulfosporosinus nitroreducens</name>
    <dbReference type="NCBI Taxonomy" id="2018668"/>
    <lineage>
        <taxon>Bacteria</taxon>
        <taxon>Bacillati</taxon>
        <taxon>Bacillota</taxon>
        <taxon>Clostridia</taxon>
        <taxon>Eubacteriales</taxon>
        <taxon>Desulfitobacteriaceae</taxon>
        <taxon>Desulfosporosinus</taxon>
    </lineage>
</organism>
<feature type="transmembrane region" description="Helical" evidence="1">
    <location>
        <begin position="75"/>
        <end position="93"/>
    </location>
</feature>
<feature type="transmembrane region" description="Helical" evidence="1">
    <location>
        <begin position="159"/>
        <end position="179"/>
    </location>
</feature>
<proteinExistence type="predicted"/>
<gene>
    <name evidence="2" type="ORF">M8H41_09295</name>
</gene>
<keyword evidence="1" id="KW-0472">Membrane</keyword>
<evidence type="ECO:0000256" key="1">
    <source>
        <dbReference type="SAM" id="Phobius"/>
    </source>
</evidence>
<accession>A0ABT8QR44</accession>
<feature type="transmembrane region" description="Helical" evidence="1">
    <location>
        <begin position="27"/>
        <end position="45"/>
    </location>
</feature>
<dbReference type="EMBL" id="JAMJEV010000006">
    <property type="protein sequence ID" value="MDO0823049.1"/>
    <property type="molecule type" value="Genomic_DNA"/>
</dbReference>
<dbReference type="RefSeq" id="WP_302048577.1">
    <property type="nucleotide sequence ID" value="NZ_JAMJEV010000006.1"/>
</dbReference>
<feature type="transmembrane region" description="Helical" evidence="1">
    <location>
        <begin position="99"/>
        <end position="117"/>
    </location>
</feature>
<evidence type="ECO:0000313" key="3">
    <source>
        <dbReference type="Proteomes" id="UP001176021"/>
    </source>
</evidence>
<keyword evidence="1" id="KW-1133">Transmembrane helix</keyword>
<keyword evidence="1" id="KW-0812">Transmembrane</keyword>
<sequence length="209" mass="24269">MLFPYGEWIILFLTLLTWAEKKASRRFFLLLTIAWLIGKWVEISLAVTMPWHWHFSRLAVMLVFWVWSMRQAERWLLPLFFTSLIVGVETLFFVNEPGVFPYGEWFFAIALVLVAWLSAKSFWGTAAALTGSALLNQAFVRFTYDGIIRYIGLPNEFTWNFGVGLFGAWAALALGWQYYTEREVRRAEADQIPSKSSGIYEPSEESKLR</sequence>
<feature type="transmembrane region" description="Helical" evidence="1">
    <location>
        <begin position="122"/>
        <end position="139"/>
    </location>
</feature>
<comment type="caution">
    <text evidence="2">The sequence shown here is derived from an EMBL/GenBank/DDBJ whole genome shotgun (WGS) entry which is preliminary data.</text>
</comment>
<feature type="transmembrane region" description="Helical" evidence="1">
    <location>
        <begin position="51"/>
        <end position="68"/>
    </location>
</feature>
<reference evidence="2" key="1">
    <citation type="submission" date="2022-05" db="EMBL/GenBank/DDBJ databases">
        <title>Expanded diversity of anoxic marine methylotrophy in a Black Sea sulfate reducing microorganism.</title>
        <authorList>
            <person name="Fischer P.Q."/>
            <person name="Stams A.J.M."/>
            <person name="Villanueva L."/>
            <person name="Sousa D.Z."/>
        </authorList>
    </citation>
    <scope>NUCLEOTIDE SEQUENCE</scope>
    <source>
        <strain evidence="2">P130</strain>
    </source>
</reference>